<dbReference type="AlphaFoldDB" id="A0A219B3I4"/>
<comment type="caution">
    <text evidence="1">The sequence shown here is derived from an EMBL/GenBank/DDBJ whole genome shotgun (WGS) entry which is preliminary data.</text>
</comment>
<evidence type="ECO:0000313" key="2">
    <source>
        <dbReference type="Proteomes" id="UP000198462"/>
    </source>
</evidence>
<dbReference type="EMBL" id="NFZT01000001">
    <property type="protein sequence ID" value="OWV32897.1"/>
    <property type="molecule type" value="Genomic_DNA"/>
</dbReference>
<name>A0A219B3I4_9SPHN</name>
<evidence type="ECO:0000313" key="1">
    <source>
        <dbReference type="EMBL" id="OWV32897.1"/>
    </source>
</evidence>
<proteinExistence type="predicted"/>
<dbReference type="RefSeq" id="WP_088711686.1">
    <property type="nucleotide sequence ID" value="NZ_NFZT01000001.1"/>
</dbReference>
<organism evidence="1 2">
    <name type="scientific">Pacificimonas flava</name>
    <dbReference type="NCBI Taxonomy" id="1234595"/>
    <lineage>
        <taxon>Bacteria</taxon>
        <taxon>Pseudomonadati</taxon>
        <taxon>Pseudomonadota</taxon>
        <taxon>Alphaproteobacteria</taxon>
        <taxon>Sphingomonadales</taxon>
        <taxon>Sphingosinicellaceae</taxon>
        <taxon>Pacificimonas</taxon>
    </lineage>
</organism>
<dbReference type="Proteomes" id="UP000198462">
    <property type="component" value="Unassembled WGS sequence"/>
</dbReference>
<gene>
    <name evidence="1" type="ORF">B5C34_05145</name>
</gene>
<protein>
    <submittedName>
        <fullName evidence="1">Uncharacterized protein</fullName>
    </submittedName>
</protein>
<reference evidence="2" key="1">
    <citation type="submission" date="2017-05" db="EMBL/GenBank/DDBJ databases">
        <authorList>
            <person name="Lin X."/>
        </authorList>
    </citation>
    <scope>NUCLEOTIDE SEQUENCE [LARGE SCALE GENOMIC DNA]</scope>
    <source>
        <strain evidence="2">JLT2012</strain>
    </source>
</reference>
<sequence>MSLTHKLDRGCLAIGTAILLLLAAIPLAACGGTGLSGVGGALSNDRPVLAETDTDEQVLANAELVFANSVELAIDAVDSGVLVPGSETGDRVRQARLKAYSAILKARQAQELGEGKSVKELALLALAEANAFSAIVDAFTPG</sequence>
<accession>A0A219B3I4</accession>
<keyword evidence="2" id="KW-1185">Reference proteome</keyword>